<dbReference type="GeneID" id="105272716"/>
<protein>
    <recommendedName>
        <fullName evidence="3">FLYWCH-type domain-containing protein</fullName>
    </recommendedName>
</protein>
<organism evidence="1 2">
    <name type="scientific">Fopius arisanus</name>
    <dbReference type="NCBI Taxonomy" id="64838"/>
    <lineage>
        <taxon>Eukaryota</taxon>
        <taxon>Metazoa</taxon>
        <taxon>Ecdysozoa</taxon>
        <taxon>Arthropoda</taxon>
        <taxon>Hexapoda</taxon>
        <taxon>Insecta</taxon>
        <taxon>Pterygota</taxon>
        <taxon>Neoptera</taxon>
        <taxon>Endopterygota</taxon>
        <taxon>Hymenoptera</taxon>
        <taxon>Apocrita</taxon>
        <taxon>Ichneumonoidea</taxon>
        <taxon>Braconidae</taxon>
        <taxon>Opiinae</taxon>
        <taxon>Fopius</taxon>
    </lineage>
</organism>
<proteinExistence type="predicted"/>
<reference evidence="2" key="1">
    <citation type="submission" date="2025-08" db="UniProtKB">
        <authorList>
            <consortium name="RefSeq"/>
        </authorList>
    </citation>
    <scope>IDENTIFICATION</scope>
    <source>
        <strain evidence="2">USDA-PBARC FA_bdor</strain>
        <tissue evidence="2">Whole organism</tissue>
    </source>
</reference>
<sequence>MAARDSRITNRSLILIDGYRFRVKSKRLTTEYIQCCGCEGLICNVSGKINENGQWELSGDHHHPPPANEIKKDAFKDRLWRNVVTSQENIRHIYDSTAEEDLQSAILVPFASVQRSMARWRQQTRPPIPSTLFEYATLLNNDQWKRFRMYNGGTLTVRTAVIDNQTSVTVLCDPAFLASLQINELYIDATFKICPLTPKIHQLLTIMGQIDDVDSS</sequence>
<gene>
    <name evidence="2" type="primary">LOC105272716</name>
</gene>
<dbReference type="KEGG" id="fas:105272716"/>
<dbReference type="OrthoDB" id="6482909at2759"/>
<evidence type="ECO:0008006" key="3">
    <source>
        <dbReference type="Google" id="ProtNLM"/>
    </source>
</evidence>
<dbReference type="AlphaFoldDB" id="A0A9R1UA96"/>
<dbReference type="Gene3D" id="2.20.25.240">
    <property type="match status" value="1"/>
</dbReference>
<evidence type="ECO:0000313" key="2">
    <source>
        <dbReference type="RefSeq" id="XP_011313242.1"/>
    </source>
</evidence>
<dbReference type="Proteomes" id="UP000694866">
    <property type="component" value="Unplaced"/>
</dbReference>
<name>A0A9R1UA96_9HYME</name>
<accession>A0A9R1UA96</accession>
<evidence type="ECO:0000313" key="1">
    <source>
        <dbReference type="Proteomes" id="UP000694866"/>
    </source>
</evidence>
<keyword evidence="1" id="KW-1185">Reference proteome</keyword>
<dbReference type="RefSeq" id="XP_011313242.1">
    <property type="nucleotide sequence ID" value="XM_011314940.1"/>
</dbReference>